<organism evidence="1 2">
    <name type="scientific">Litoribacillus peritrichatus</name>
    <dbReference type="NCBI Taxonomy" id="718191"/>
    <lineage>
        <taxon>Bacteria</taxon>
        <taxon>Pseudomonadati</taxon>
        <taxon>Pseudomonadota</taxon>
        <taxon>Gammaproteobacteria</taxon>
        <taxon>Oceanospirillales</taxon>
        <taxon>Oceanospirillaceae</taxon>
        <taxon>Litoribacillus</taxon>
    </lineage>
</organism>
<dbReference type="Proteomes" id="UP001501565">
    <property type="component" value="Unassembled WGS sequence"/>
</dbReference>
<proteinExistence type="predicted"/>
<keyword evidence="2" id="KW-1185">Reference proteome</keyword>
<name>A0ABP7N872_9GAMM</name>
<protein>
    <recommendedName>
        <fullName evidence="3">Phospholipid/glycerol acyltransferase domain-containing protein</fullName>
    </recommendedName>
</protein>
<dbReference type="EMBL" id="BAABBN010000015">
    <property type="protein sequence ID" value="GAA3939499.1"/>
    <property type="molecule type" value="Genomic_DNA"/>
</dbReference>
<accession>A0ABP7N872</accession>
<reference evidence="2" key="1">
    <citation type="journal article" date="2019" name="Int. J. Syst. Evol. Microbiol.">
        <title>The Global Catalogue of Microorganisms (GCM) 10K type strain sequencing project: providing services to taxonomists for standard genome sequencing and annotation.</title>
        <authorList>
            <consortium name="The Broad Institute Genomics Platform"/>
            <consortium name="The Broad Institute Genome Sequencing Center for Infectious Disease"/>
            <person name="Wu L."/>
            <person name="Ma J."/>
        </authorList>
    </citation>
    <scope>NUCLEOTIDE SEQUENCE [LARGE SCALE GENOMIC DNA]</scope>
    <source>
        <strain evidence="2">JCM 17551</strain>
    </source>
</reference>
<comment type="caution">
    <text evidence="1">The sequence shown here is derived from an EMBL/GenBank/DDBJ whole genome shotgun (WGS) entry which is preliminary data.</text>
</comment>
<gene>
    <name evidence="1" type="ORF">GCM10022277_39380</name>
</gene>
<dbReference type="RefSeq" id="WP_344800355.1">
    <property type="nucleotide sequence ID" value="NZ_BAABBN010000015.1"/>
</dbReference>
<evidence type="ECO:0000313" key="1">
    <source>
        <dbReference type="EMBL" id="GAA3939499.1"/>
    </source>
</evidence>
<sequence>MKTIADFENTFARQYRNWFLQKIQLCTPNQALTATLENHPQLLCIMNHGGFLGPWAAALGFHYLYHQYGGQHRKPTGIAWRGFYKLPIYRQITQFLTQTNQPLDFEQCQALLTEKTFNDMIILPEGTNCHYFNGSELQPFISHRFVELSRATQVPMLLMVHCGSEHWNIRISVPNLLLPITRFLPKRYRQGLDNNKLVNVPHMLKGRIPSLKIACSVYHSRPDCHSSEEEALIIRNIMQEMYNQLRQDVTNQNAFLAHPCAEQRVPMT</sequence>
<evidence type="ECO:0008006" key="3">
    <source>
        <dbReference type="Google" id="ProtNLM"/>
    </source>
</evidence>
<evidence type="ECO:0000313" key="2">
    <source>
        <dbReference type="Proteomes" id="UP001501565"/>
    </source>
</evidence>